<dbReference type="OrthoDB" id="9766552at2"/>
<dbReference type="InterPro" id="IPR007835">
    <property type="entry name" value="MOFRL"/>
</dbReference>
<dbReference type="Gene3D" id="3.40.1480.10">
    <property type="entry name" value="MOFRL domain"/>
    <property type="match status" value="1"/>
</dbReference>
<dbReference type="SUPFAM" id="SSF82544">
    <property type="entry name" value="GckA/TtuD-like"/>
    <property type="match status" value="1"/>
</dbReference>
<dbReference type="Pfam" id="PF05161">
    <property type="entry name" value="MOFRL"/>
    <property type="match status" value="1"/>
</dbReference>
<dbReference type="InterPro" id="IPR037035">
    <property type="entry name" value="GK-like_C_sf"/>
</dbReference>
<feature type="domain" description="MOFRL" evidence="1">
    <location>
        <begin position="286"/>
        <end position="387"/>
    </location>
</feature>
<name>A0A2M8WKF4_9RHOB</name>
<sequence>MQDQRAEVLRIFNAGVAAADPYAAVLGALDQVPDPALIVAVGKAARLMAKAALERCVGVRCLVVTNYENAKPLDGAEVMAAGHPVPDQNGADAARAVIAALRAVNGPVLALISGGGSALLPAPAGRITLADKARVNELLLGSGLDIVAMNMIRQQLSDIKGGGFLRHAAPQHVTALILSDVIGDDLSAIASGPTVRPIGTAQDAVSVLRNAGLWGDLPQIVRGHLETADAPMPPPDATNILVGSNGKSVAAMKTAAGQAHVIARPIVGDVADAARLICNQAVVGTTIWGGETTVKLRGTGRGGRNQELALRIAQEAALRGWTQWTCLQGGSDGRDGPTDAAGGLVDQDTLDKIDDLEGLLANNDSYAALEKAGDLLMTEATGTNVADLGVMIRTG</sequence>
<evidence type="ECO:0000313" key="3">
    <source>
        <dbReference type="EMBL" id="PJI91409.1"/>
    </source>
</evidence>
<proteinExistence type="predicted"/>
<comment type="caution">
    <text evidence="3">The sequence shown here is derived from an EMBL/GenBank/DDBJ whole genome shotgun (WGS) entry which is preliminary data.</text>
</comment>
<dbReference type="InterPro" id="IPR025286">
    <property type="entry name" value="MOFRL_assoc_dom"/>
</dbReference>
<dbReference type="PANTHER" id="PTHR12227:SF0">
    <property type="entry name" value="GLYCERATE KINASE"/>
    <property type="match status" value="1"/>
</dbReference>
<dbReference type="InterPro" id="IPR039760">
    <property type="entry name" value="MOFRL_protein"/>
</dbReference>
<protein>
    <submittedName>
        <fullName evidence="3">Hydroxypyruvate reductase</fullName>
    </submittedName>
</protein>
<dbReference type="GO" id="GO:0008887">
    <property type="term" value="F:glycerate kinase activity"/>
    <property type="evidence" value="ECO:0007669"/>
    <property type="project" value="InterPro"/>
</dbReference>
<dbReference type="GO" id="GO:0005737">
    <property type="term" value="C:cytoplasm"/>
    <property type="evidence" value="ECO:0007669"/>
    <property type="project" value="TreeGrafter"/>
</dbReference>
<dbReference type="Proteomes" id="UP000228531">
    <property type="component" value="Unassembled WGS sequence"/>
</dbReference>
<accession>A0A2M8WKF4</accession>
<gene>
    <name evidence="3" type="ORF">BC777_0237</name>
</gene>
<dbReference type="RefSeq" id="WP_100366335.1">
    <property type="nucleotide sequence ID" value="NZ_PGTY01000001.1"/>
</dbReference>
<dbReference type="AlphaFoldDB" id="A0A2M8WKF4"/>
<dbReference type="InterPro" id="IPR038614">
    <property type="entry name" value="GK_N_sf"/>
</dbReference>
<dbReference type="EMBL" id="PGTY01000001">
    <property type="protein sequence ID" value="PJI91409.1"/>
    <property type="molecule type" value="Genomic_DNA"/>
</dbReference>
<evidence type="ECO:0000259" key="1">
    <source>
        <dbReference type="Pfam" id="PF05161"/>
    </source>
</evidence>
<evidence type="ECO:0000259" key="2">
    <source>
        <dbReference type="Pfam" id="PF13660"/>
    </source>
</evidence>
<dbReference type="Gene3D" id="3.40.50.10180">
    <property type="entry name" value="Glycerate kinase, MOFRL-like N-terminal domain"/>
    <property type="match status" value="1"/>
</dbReference>
<keyword evidence="3" id="KW-0670">Pyruvate</keyword>
<organism evidence="3 4">
    <name type="scientific">Yoonia maricola</name>
    <dbReference type="NCBI Taxonomy" id="420999"/>
    <lineage>
        <taxon>Bacteria</taxon>
        <taxon>Pseudomonadati</taxon>
        <taxon>Pseudomonadota</taxon>
        <taxon>Alphaproteobacteria</taxon>
        <taxon>Rhodobacterales</taxon>
        <taxon>Paracoccaceae</taxon>
        <taxon>Yoonia</taxon>
    </lineage>
</organism>
<dbReference type="PANTHER" id="PTHR12227">
    <property type="entry name" value="GLYCERATE KINASE"/>
    <property type="match status" value="1"/>
</dbReference>
<reference evidence="3 4" key="1">
    <citation type="submission" date="2017-11" db="EMBL/GenBank/DDBJ databases">
        <title>Genomic Encyclopedia of Archaeal and Bacterial Type Strains, Phase II (KMG-II): From Individual Species to Whole Genera.</title>
        <authorList>
            <person name="Goeker M."/>
        </authorList>
    </citation>
    <scope>NUCLEOTIDE SEQUENCE [LARGE SCALE GENOMIC DNA]</scope>
    <source>
        <strain evidence="3 4">DSM 29128</strain>
    </source>
</reference>
<keyword evidence="4" id="KW-1185">Reference proteome</keyword>
<evidence type="ECO:0000313" key="4">
    <source>
        <dbReference type="Proteomes" id="UP000228531"/>
    </source>
</evidence>
<dbReference type="Pfam" id="PF13660">
    <property type="entry name" value="DUF4147"/>
    <property type="match status" value="1"/>
</dbReference>
<feature type="domain" description="MOFRL-associated" evidence="2">
    <location>
        <begin position="8"/>
        <end position="226"/>
    </location>
</feature>